<gene>
    <name evidence="1" type="ORF">NDU88_002538</name>
</gene>
<dbReference type="Proteomes" id="UP001066276">
    <property type="component" value="Chromosome 5"/>
</dbReference>
<sequence>MTQRDVWKIQWRTGSWCARAHALGAVWETHLPQSDSLRFKSGAVRTHPPQGDSSLFKLEADRLTEQVPKAAQTLPQSATPYKIKLSQNFQEAQLCC</sequence>
<reference evidence="1" key="1">
    <citation type="journal article" date="2022" name="bioRxiv">
        <title>Sequencing and chromosome-scale assembly of the giantPleurodeles waltlgenome.</title>
        <authorList>
            <person name="Brown T."/>
            <person name="Elewa A."/>
            <person name="Iarovenko S."/>
            <person name="Subramanian E."/>
            <person name="Araus A.J."/>
            <person name="Petzold A."/>
            <person name="Susuki M."/>
            <person name="Suzuki K.-i.T."/>
            <person name="Hayashi T."/>
            <person name="Toyoda A."/>
            <person name="Oliveira C."/>
            <person name="Osipova E."/>
            <person name="Leigh N.D."/>
            <person name="Simon A."/>
            <person name="Yun M.H."/>
        </authorList>
    </citation>
    <scope>NUCLEOTIDE SEQUENCE</scope>
    <source>
        <strain evidence="1">20211129_DDA</strain>
        <tissue evidence="1">Liver</tissue>
    </source>
</reference>
<dbReference type="EMBL" id="JANPWB010000009">
    <property type="protein sequence ID" value="KAJ1149733.1"/>
    <property type="molecule type" value="Genomic_DNA"/>
</dbReference>
<keyword evidence="2" id="KW-1185">Reference proteome</keyword>
<organism evidence="1 2">
    <name type="scientific">Pleurodeles waltl</name>
    <name type="common">Iberian ribbed newt</name>
    <dbReference type="NCBI Taxonomy" id="8319"/>
    <lineage>
        <taxon>Eukaryota</taxon>
        <taxon>Metazoa</taxon>
        <taxon>Chordata</taxon>
        <taxon>Craniata</taxon>
        <taxon>Vertebrata</taxon>
        <taxon>Euteleostomi</taxon>
        <taxon>Amphibia</taxon>
        <taxon>Batrachia</taxon>
        <taxon>Caudata</taxon>
        <taxon>Salamandroidea</taxon>
        <taxon>Salamandridae</taxon>
        <taxon>Pleurodelinae</taxon>
        <taxon>Pleurodeles</taxon>
    </lineage>
</organism>
<evidence type="ECO:0000313" key="1">
    <source>
        <dbReference type="EMBL" id="KAJ1149733.1"/>
    </source>
</evidence>
<accession>A0AAV7RFV6</accession>
<proteinExistence type="predicted"/>
<name>A0AAV7RFV6_PLEWA</name>
<dbReference type="AlphaFoldDB" id="A0AAV7RFV6"/>
<comment type="caution">
    <text evidence="1">The sequence shown here is derived from an EMBL/GenBank/DDBJ whole genome shotgun (WGS) entry which is preliminary data.</text>
</comment>
<protein>
    <submittedName>
        <fullName evidence="1">Uncharacterized protein</fullName>
    </submittedName>
</protein>
<evidence type="ECO:0000313" key="2">
    <source>
        <dbReference type="Proteomes" id="UP001066276"/>
    </source>
</evidence>